<dbReference type="InterPro" id="IPR017850">
    <property type="entry name" value="Alkaline_phosphatase_core_sf"/>
</dbReference>
<dbReference type="AlphaFoldDB" id="A0A7W6N011"/>
<keyword evidence="3" id="KW-0862">Zinc</keyword>
<gene>
    <name evidence="5" type="ORF">GGR14_003390</name>
</gene>
<dbReference type="PANTHER" id="PTHR11596">
    <property type="entry name" value="ALKALINE PHOSPHATASE"/>
    <property type="match status" value="1"/>
</dbReference>
<dbReference type="OrthoDB" id="9794455at2"/>
<feature type="binding site" evidence="3">
    <location>
        <position position="434"/>
    </location>
    <ligand>
        <name>Zn(2+)</name>
        <dbReference type="ChEBI" id="CHEBI:29105"/>
        <label>1</label>
    </ligand>
</feature>
<keyword evidence="3" id="KW-0460">Magnesium</keyword>
<keyword evidence="1" id="KW-0597">Phosphoprotein</keyword>
<dbReference type="InterPro" id="IPR001952">
    <property type="entry name" value="Alkaline_phosphatase"/>
</dbReference>
<dbReference type="SMART" id="SM00098">
    <property type="entry name" value="alkPPc"/>
    <property type="match status" value="1"/>
</dbReference>
<dbReference type="GeneID" id="93101478"/>
<dbReference type="EC" id="3.1.3.1" evidence="5"/>
<feature type="binding site" evidence="3">
    <location>
        <position position="266"/>
    </location>
    <ligand>
        <name>Mg(2+)</name>
        <dbReference type="ChEBI" id="CHEBI:18420"/>
    </ligand>
</feature>
<feature type="active site" description="Phosphoserine intermediate" evidence="2">
    <location>
        <position position="86"/>
    </location>
</feature>
<accession>A0A7W6N011</accession>
<keyword evidence="5" id="KW-0378">Hydrolase</keyword>
<comment type="cofactor">
    <cofactor evidence="3">
        <name>Zn(2+)</name>
        <dbReference type="ChEBI" id="CHEBI:29105"/>
    </cofactor>
    <text evidence="3">Binds 2 Zn(2+) ions.</text>
</comment>
<feature type="binding site" evidence="3">
    <location>
        <position position="138"/>
    </location>
    <ligand>
        <name>Mg(2+)</name>
        <dbReference type="ChEBI" id="CHEBI:18420"/>
    </ligand>
</feature>
<evidence type="ECO:0000313" key="6">
    <source>
        <dbReference type="Proteomes" id="UP000546007"/>
    </source>
</evidence>
<feature type="binding site" evidence="3">
    <location>
        <position position="275"/>
    </location>
    <ligand>
        <name>Zn(2+)</name>
        <dbReference type="ChEBI" id="CHEBI:29105"/>
        <label>2</label>
    </ligand>
</feature>
<name>A0A7W6N011_9BACT</name>
<keyword evidence="3" id="KW-0479">Metal-binding</keyword>
<feature type="binding site" evidence="3">
    <location>
        <position position="271"/>
    </location>
    <ligand>
        <name>Zn(2+)</name>
        <dbReference type="ChEBI" id="CHEBI:29105"/>
        <label>2</label>
    </ligand>
</feature>
<evidence type="ECO:0000256" key="2">
    <source>
        <dbReference type="PIRSR" id="PIRSR601952-1"/>
    </source>
</evidence>
<dbReference type="Gene3D" id="1.10.60.40">
    <property type="match status" value="1"/>
</dbReference>
<dbReference type="Gene3D" id="3.40.720.10">
    <property type="entry name" value="Alkaline Phosphatase, subunit A"/>
    <property type="match status" value="1"/>
</dbReference>
<dbReference type="EMBL" id="JACIES010000011">
    <property type="protein sequence ID" value="MBB4027576.1"/>
    <property type="molecule type" value="Genomic_DNA"/>
</dbReference>
<dbReference type="SUPFAM" id="SSF53649">
    <property type="entry name" value="Alkaline phosphatase-like"/>
    <property type="match status" value="1"/>
</dbReference>
<evidence type="ECO:0000256" key="3">
    <source>
        <dbReference type="PIRSR" id="PIRSR601952-2"/>
    </source>
</evidence>
<dbReference type="Pfam" id="PF00245">
    <property type="entry name" value="Alk_phosphatase"/>
    <property type="match status" value="2"/>
</dbReference>
<feature type="binding site" evidence="3">
    <location>
        <position position="140"/>
    </location>
    <ligand>
        <name>Mg(2+)</name>
        <dbReference type="ChEBI" id="CHEBI:18420"/>
    </ligand>
</feature>
<sequence>MMKIIVWFSVLMMVFFGYSCTSGKGDGIRYIFFLIGDGMGNGQVTGTQFYRAELDGRIGLDSLSFTGFPVVNMMSTYSAFNAITCSAAAGTALATGTRTSNGTIGKDAIHSKDVYSIAVKAKEKGLSVGITTSVSIDHATPAVFYAHQSSRSMYYEIAMDAVKAGFDLYAGSGFLQTRSMTDSTAPDVYRSFEDAGYTIARGYDDFNRKREKATKMVFVQETGASPFSLPYAIDRKPGNLTLSEITRGAIDYLFQKSNKGFFLMVEGGKIDWACHNNDGATMVNEVMDFSDAVEVVLEFYHQHPDETLVIVTADHETGGVGLGTRGYDLNLKLLSYQQNSLDVLSERLVSLREKRGGKVRWEEVKTVLSEELGFWNEIEITKEEEDVLKSEFECSYLQAGAALRGLYAVVEPLAKQAVQLLNNKAGIGWTTPEHTGTRVPVYAIGAGAWRFDGSPLNNTDIPRIIAESAGWD</sequence>
<evidence type="ECO:0000313" key="5">
    <source>
        <dbReference type="EMBL" id="MBB4027576.1"/>
    </source>
</evidence>
<proteinExistence type="inferred from homology"/>
<feature type="binding site" evidence="3">
    <location>
        <position position="37"/>
    </location>
    <ligand>
        <name>Mg(2+)</name>
        <dbReference type="ChEBI" id="CHEBI:18420"/>
    </ligand>
</feature>
<dbReference type="PROSITE" id="PS51257">
    <property type="entry name" value="PROKAR_LIPOPROTEIN"/>
    <property type="match status" value="1"/>
</dbReference>
<feature type="binding site" evidence="3">
    <location>
        <position position="314"/>
    </location>
    <ligand>
        <name>Zn(2+)</name>
        <dbReference type="ChEBI" id="CHEBI:29105"/>
        <label>2</label>
    </ligand>
</feature>
<comment type="cofactor">
    <cofactor evidence="3">
        <name>Mg(2+)</name>
        <dbReference type="ChEBI" id="CHEBI:18420"/>
    </cofactor>
    <text evidence="3">Binds 1 Mg(2+) ion.</text>
</comment>
<comment type="caution">
    <text evidence="5">The sequence shown here is derived from an EMBL/GenBank/DDBJ whole genome shotgun (WGS) entry which is preliminary data.</text>
</comment>
<evidence type="ECO:0000256" key="1">
    <source>
        <dbReference type="ARBA" id="ARBA00022553"/>
    </source>
</evidence>
<dbReference type="PANTHER" id="PTHR11596:SF5">
    <property type="entry name" value="ALKALINE PHOSPHATASE"/>
    <property type="match status" value="1"/>
</dbReference>
<reference evidence="5 6" key="1">
    <citation type="submission" date="2020-08" db="EMBL/GenBank/DDBJ databases">
        <title>Genomic Encyclopedia of Type Strains, Phase IV (KMG-IV): sequencing the most valuable type-strain genomes for metagenomic binning, comparative biology and taxonomic classification.</title>
        <authorList>
            <person name="Goeker M."/>
        </authorList>
    </citation>
    <scope>NUCLEOTIDE SEQUENCE [LARGE SCALE GENOMIC DNA]</scope>
    <source>
        <strain evidence="5 6">DSM 105721</strain>
    </source>
</reference>
<evidence type="ECO:0000256" key="4">
    <source>
        <dbReference type="RuleBase" id="RU003946"/>
    </source>
</evidence>
<dbReference type="RefSeq" id="WP_124316612.1">
    <property type="nucleotide sequence ID" value="NZ_AP028155.1"/>
</dbReference>
<dbReference type="PRINTS" id="PR00113">
    <property type="entry name" value="ALKPHPHTASE"/>
</dbReference>
<organism evidence="5 6">
    <name type="scientific">Butyricimonas faecihominis</name>
    <dbReference type="NCBI Taxonomy" id="1472416"/>
    <lineage>
        <taxon>Bacteria</taxon>
        <taxon>Pseudomonadati</taxon>
        <taxon>Bacteroidota</taxon>
        <taxon>Bacteroidia</taxon>
        <taxon>Bacteroidales</taxon>
        <taxon>Odoribacteraceae</taxon>
        <taxon>Butyricimonas</taxon>
    </lineage>
</organism>
<dbReference type="Proteomes" id="UP000546007">
    <property type="component" value="Unassembled WGS sequence"/>
</dbReference>
<feature type="binding site" evidence="3">
    <location>
        <position position="315"/>
    </location>
    <ligand>
        <name>Zn(2+)</name>
        <dbReference type="ChEBI" id="CHEBI:29105"/>
        <label>2</label>
    </ligand>
</feature>
<feature type="binding site" evidence="3">
    <location>
        <position position="37"/>
    </location>
    <ligand>
        <name>Zn(2+)</name>
        <dbReference type="ChEBI" id="CHEBI:29105"/>
        <label>2</label>
    </ligand>
</feature>
<protein>
    <submittedName>
        <fullName evidence="5">Alkaline phosphatase</fullName>
        <ecNumber evidence="5">3.1.3.1</ecNumber>
    </submittedName>
</protein>
<dbReference type="GO" id="GO:0004035">
    <property type="term" value="F:alkaline phosphatase activity"/>
    <property type="evidence" value="ECO:0007669"/>
    <property type="project" value="UniProtKB-EC"/>
</dbReference>
<dbReference type="GO" id="GO:0046872">
    <property type="term" value="F:metal ion binding"/>
    <property type="evidence" value="ECO:0007669"/>
    <property type="project" value="UniProtKB-KW"/>
</dbReference>
<comment type="similarity">
    <text evidence="4">Belongs to the alkaline phosphatase family.</text>
</comment>
<dbReference type="CDD" id="cd16012">
    <property type="entry name" value="ALP"/>
    <property type="match status" value="1"/>
</dbReference>
<keyword evidence="6" id="KW-1185">Reference proteome</keyword>